<dbReference type="Proteomes" id="UP001521116">
    <property type="component" value="Unassembled WGS sequence"/>
</dbReference>
<reference evidence="5 6" key="1">
    <citation type="submission" date="2024-02" db="EMBL/GenBank/DDBJ databases">
        <title>De novo assembly and annotation of 12 fungi associated with fruit tree decline syndrome in Ontario, Canada.</title>
        <authorList>
            <person name="Sulman M."/>
            <person name="Ellouze W."/>
            <person name="Ilyukhin E."/>
        </authorList>
    </citation>
    <scope>NUCLEOTIDE SEQUENCE [LARGE SCALE GENOMIC DNA]</scope>
    <source>
        <strain evidence="5 6">M1-105</strain>
    </source>
</reference>
<dbReference type="PROSITE" id="PS00941">
    <property type="entry name" value="CARBOXYLESTERASE_B_2"/>
    <property type="match status" value="1"/>
</dbReference>
<dbReference type="Gene3D" id="3.40.50.1820">
    <property type="entry name" value="alpha/beta hydrolase"/>
    <property type="match status" value="1"/>
</dbReference>
<dbReference type="InterPro" id="IPR029058">
    <property type="entry name" value="AB_hydrolase_fold"/>
</dbReference>
<dbReference type="InterPro" id="IPR019826">
    <property type="entry name" value="Carboxylesterase_B_AS"/>
</dbReference>
<dbReference type="EC" id="3.1.1.-" evidence="3"/>
<comment type="similarity">
    <text evidence="1 3">Belongs to the type-B carboxylesterase/lipase family.</text>
</comment>
<feature type="signal peptide" evidence="3">
    <location>
        <begin position="1"/>
        <end position="18"/>
    </location>
</feature>
<keyword evidence="6" id="KW-1185">Reference proteome</keyword>
<feature type="domain" description="Carboxylesterase type B" evidence="4">
    <location>
        <begin position="30"/>
        <end position="545"/>
    </location>
</feature>
<feature type="chain" id="PRO_5044989057" description="Carboxylic ester hydrolase" evidence="3">
    <location>
        <begin position="19"/>
        <end position="583"/>
    </location>
</feature>
<dbReference type="InterPro" id="IPR002018">
    <property type="entry name" value="CarbesteraseB"/>
</dbReference>
<name>A0ABR3SVK2_9PEZI</name>
<accession>A0ABR3SVK2</accession>
<evidence type="ECO:0000313" key="5">
    <source>
        <dbReference type="EMBL" id="KAL1630910.1"/>
    </source>
</evidence>
<dbReference type="PROSITE" id="PS00122">
    <property type="entry name" value="CARBOXYLESTERASE_B_1"/>
    <property type="match status" value="1"/>
</dbReference>
<dbReference type="EMBL" id="JAJVDC020000044">
    <property type="protein sequence ID" value="KAL1630910.1"/>
    <property type="molecule type" value="Genomic_DNA"/>
</dbReference>
<comment type="caution">
    <text evidence="5">The sequence shown here is derived from an EMBL/GenBank/DDBJ whole genome shotgun (WGS) entry which is preliminary data.</text>
</comment>
<evidence type="ECO:0000256" key="1">
    <source>
        <dbReference type="ARBA" id="ARBA00005964"/>
    </source>
</evidence>
<dbReference type="PANTHER" id="PTHR43918:SF4">
    <property type="entry name" value="CARBOXYLIC ESTER HYDROLASE"/>
    <property type="match status" value="1"/>
</dbReference>
<evidence type="ECO:0000313" key="6">
    <source>
        <dbReference type="Proteomes" id="UP001521116"/>
    </source>
</evidence>
<evidence type="ECO:0000259" key="4">
    <source>
        <dbReference type="Pfam" id="PF00135"/>
    </source>
</evidence>
<keyword evidence="3" id="KW-0732">Signal</keyword>
<dbReference type="InterPro" id="IPR019819">
    <property type="entry name" value="Carboxylesterase_B_CS"/>
</dbReference>
<dbReference type="InterPro" id="IPR050654">
    <property type="entry name" value="AChE-related_enzymes"/>
</dbReference>
<organism evidence="5 6">
    <name type="scientific">Neofusicoccum ribis</name>
    <dbReference type="NCBI Taxonomy" id="45134"/>
    <lineage>
        <taxon>Eukaryota</taxon>
        <taxon>Fungi</taxon>
        <taxon>Dikarya</taxon>
        <taxon>Ascomycota</taxon>
        <taxon>Pezizomycotina</taxon>
        <taxon>Dothideomycetes</taxon>
        <taxon>Dothideomycetes incertae sedis</taxon>
        <taxon>Botryosphaeriales</taxon>
        <taxon>Botryosphaeriaceae</taxon>
        <taxon>Neofusicoccum</taxon>
    </lineage>
</organism>
<protein>
    <recommendedName>
        <fullName evidence="3">Carboxylic ester hydrolase</fullName>
        <ecNumber evidence="3">3.1.1.-</ecNumber>
    </recommendedName>
</protein>
<evidence type="ECO:0000256" key="3">
    <source>
        <dbReference type="RuleBase" id="RU361235"/>
    </source>
</evidence>
<evidence type="ECO:0000256" key="2">
    <source>
        <dbReference type="ARBA" id="ARBA00022801"/>
    </source>
</evidence>
<dbReference type="Pfam" id="PF00135">
    <property type="entry name" value="COesterase"/>
    <property type="match status" value="1"/>
</dbReference>
<dbReference type="PANTHER" id="PTHR43918">
    <property type="entry name" value="ACETYLCHOLINESTERASE"/>
    <property type="match status" value="1"/>
</dbReference>
<dbReference type="SUPFAM" id="SSF53474">
    <property type="entry name" value="alpha/beta-Hydrolases"/>
    <property type="match status" value="1"/>
</dbReference>
<gene>
    <name evidence="5" type="ORF">SLS56_004723</name>
</gene>
<sequence>MRYSYTSALLLAASGALAAPASRRAAAPAAVVKNGTLEGVHSSEYNQDFFLGVPFAQPPTGELRFRVPQSLNSSWDATKSATDYAASCIGYGSDQFGYEISEDCLYLNVVRPSGYENQTLPVAFWIHGGGYTQGGGGDHRYNLSFIVQNGVEIGKPFIGVSTNYRLSAWGFLNGDDVQESGNTNLGLRDQRLALHWLQENIEAFGGDSKKVTIFGESAGGSSVGFQLTAYNGRDDSLFRGAIMESGSPIYYGSLNDSTGFQSKYDSLLSQAGCSNATDGLDCLRDLSYEDLNAVINQTVFQSWGPAIDYDFIQGKTSEQLIKGDFVQVPIIIGANSDEGQSFGPVGINKTEDFVNVLLCTSTRPSANAKNDPGSCVPDPASGIPSNFTSSILQAYPDIPAEGIPGSPPLGFLPPDFRYGAPQGAQYRRSAAYYGDHYFVANRRITCERWAEHGLKAYCFRFNAIPNGATAAAHFQEVAFVFDNILGTGYNPPISSKPFENRGQNYVDLAKFMSSSWASFFVDLDPNGYNRQGNATVENWPAYDVADPKDIVFHANVTSYVEPDTYRAAGMKLIKDNSAGVYHR</sequence>
<proteinExistence type="inferred from homology"/>
<keyword evidence="2 3" id="KW-0378">Hydrolase</keyword>